<dbReference type="Pfam" id="PF13548">
    <property type="entry name" value="DUF4126"/>
    <property type="match status" value="1"/>
</dbReference>
<feature type="transmembrane region" description="Helical" evidence="1">
    <location>
        <begin position="157"/>
        <end position="181"/>
    </location>
</feature>
<keyword evidence="1" id="KW-0472">Membrane</keyword>
<keyword evidence="1" id="KW-0812">Transmembrane</keyword>
<name>A0A7C3KHM7_9CYAN</name>
<feature type="domain" description="DUF4126" evidence="2">
    <location>
        <begin position="13"/>
        <end position="186"/>
    </location>
</feature>
<organism evidence="3">
    <name type="scientific">Oscillatoriales cyanobacterium SpSt-418</name>
    <dbReference type="NCBI Taxonomy" id="2282169"/>
    <lineage>
        <taxon>Bacteria</taxon>
        <taxon>Bacillati</taxon>
        <taxon>Cyanobacteriota</taxon>
        <taxon>Cyanophyceae</taxon>
        <taxon>Oscillatoriophycideae</taxon>
        <taxon>Oscillatoriales</taxon>
    </lineage>
</organism>
<evidence type="ECO:0000256" key="1">
    <source>
        <dbReference type="SAM" id="Phobius"/>
    </source>
</evidence>
<protein>
    <submittedName>
        <fullName evidence="3">DUF4126 domain-containing protein</fullName>
    </submittedName>
</protein>
<keyword evidence="1" id="KW-1133">Transmembrane helix</keyword>
<dbReference type="AlphaFoldDB" id="A0A7C3KHM7"/>
<reference evidence="3" key="1">
    <citation type="journal article" date="2020" name="mSystems">
        <title>Genome- and Community-Level Interaction Insights into Carbon Utilization and Element Cycling Functions of Hydrothermarchaeota in Hydrothermal Sediment.</title>
        <authorList>
            <person name="Zhou Z."/>
            <person name="Liu Y."/>
            <person name="Xu W."/>
            <person name="Pan J."/>
            <person name="Luo Z.H."/>
            <person name="Li M."/>
        </authorList>
    </citation>
    <scope>NUCLEOTIDE SEQUENCE [LARGE SCALE GENOMIC DNA]</scope>
    <source>
        <strain evidence="3">SpSt-418</strain>
    </source>
</reference>
<dbReference type="InterPro" id="IPR025196">
    <property type="entry name" value="DUF4126"/>
</dbReference>
<dbReference type="EMBL" id="DSRU01000408">
    <property type="protein sequence ID" value="HFN01410.1"/>
    <property type="molecule type" value="Genomic_DNA"/>
</dbReference>
<feature type="transmembrane region" description="Helical" evidence="1">
    <location>
        <begin position="57"/>
        <end position="77"/>
    </location>
</feature>
<feature type="transmembrane region" description="Helical" evidence="1">
    <location>
        <begin position="84"/>
        <end position="102"/>
    </location>
</feature>
<evidence type="ECO:0000313" key="3">
    <source>
        <dbReference type="EMBL" id="HFN01410.1"/>
    </source>
</evidence>
<proteinExistence type="predicted"/>
<evidence type="ECO:0000259" key="2">
    <source>
        <dbReference type="Pfam" id="PF13548"/>
    </source>
</evidence>
<gene>
    <name evidence="3" type="ORF">ENR64_27430</name>
</gene>
<feature type="transmembrane region" description="Helical" evidence="1">
    <location>
        <begin position="12"/>
        <end position="37"/>
    </location>
</feature>
<accession>A0A7C3KHM7</accession>
<sequence length="194" mass="20166">MDYAQVTQAILHIAIGLGLSAAAGFRILIPFFAMGIAAHNGLLKLAPGMEWMGSTPAITAFGVAALLEVLVYFIPVVDNFMDVIEVPAAAIAGTILTATVATELDPMLRWTLAAIAGGSIAGGTEAFMGLTRLASTAAAGPAGNIAVSTGELASASVLSILSIFVPILTVVVLAVLLFFVIRKLRKRPHGRYRY</sequence>
<comment type="caution">
    <text evidence="3">The sequence shown here is derived from an EMBL/GenBank/DDBJ whole genome shotgun (WGS) entry which is preliminary data.</text>
</comment>